<protein>
    <submittedName>
        <fullName evidence="2">Protein OSCP1-like</fullName>
    </submittedName>
</protein>
<dbReference type="OrthoDB" id="2157380at2759"/>
<evidence type="ECO:0000313" key="2">
    <source>
        <dbReference type="RefSeq" id="XP_015516695.1"/>
    </source>
</evidence>
<evidence type="ECO:0000313" key="1">
    <source>
        <dbReference type="Proteomes" id="UP000829291"/>
    </source>
</evidence>
<dbReference type="GO" id="GO:0005737">
    <property type="term" value="C:cytoplasm"/>
    <property type="evidence" value="ECO:0007669"/>
    <property type="project" value="TreeGrafter"/>
</dbReference>
<proteinExistence type="predicted"/>
<dbReference type="KEGG" id="nlo:107222014"/>
<organism evidence="2">
    <name type="scientific">Neodiprion lecontei</name>
    <name type="common">Redheaded pine sawfly</name>
    <dbReference type="NCBI Taxonomy" id="441921"/>
    <lineage>
        <taxon>Eukaryota</taxon>
        <taxon>Metazoa</taxon>
        <taxon>Ecdysozoa</taxon>
        <taxon>Arthropoda</taxon>
        <taxon>Hexapoda</taxon>
        <taxon>Insecta</taxon>
        <taxon>Pterygota</taxon>
        <taxon>Neoptera</taxon>
        <taxon>Endopterygota</taxon>
        <taxon>Hymenoptera</taxon>
        <taxon>Tenthredinoidea</taxon>
        <taxon>Diprionidae</taxon>
        <taxon>Diprioninae</taxon>
        <taxon>Neodiprion</taxon>
    </lineage>
</organism>
<dbReference type="AlphaFoldDB" id="A0A6J0BQ66"/>
<dbReference type="CTD" id="127700"/>
<gene>
    <name evidence="2" type="primary">LOC107222014</name>
</gene>
<dbReference type="InterPro" id="IPR019332">
    <property type="entry name" value="OSCP1"/>
</dbReference>
<name>A0A6J0BQ66_NEOLC</name>
<keyword evidence="1" id="KW-1185">Reference proteome</keyword>
<dbReference type="Pfam" id="PF10188">
    <property type="entry name" value="Oscp1"/>
    <property type="match status" value="1"/>
</dbReference>
<accession>A0A6J0BQ66</accession>
<dbReference type="GeneID" id="107222014"/>
<sequence>MSMYTTPILYLNMGGEMLYVLQQRLNAQGIDFNKSIQVLDDVTAALLNPKILTTVFKPSEPTSVSCIRSTLECVALSSIMRLDKASMDKLFDLMIMLTKYQLTMSTGPREVILLILNHIDAMREIAVDKNAHECINLVHHMVVNLYGNMTMGQVWQTRKDCLKVLDDYHVRVSVLLRLGLQNNDATFNRTSVQYNENYIKYQDMLEGVKLNDTDCENCAIGSFALFGNRDTILGKNVYSPSYGQTQYIAKNEQHSPKNLGIRRELKMLEAQLGVKEEEPVKTFHLNLFTEDISSDDNTENTDNMQSEHTDKVSSLVTEELKSNKEYKNTLENIYADFDVSEQQTSINLLELLDKIESSSSILTTTVT</sequence>
<dbReference type="PANTHER" id="PTHR21439:SF0">
    <property type="entry name" value="PROTEIN OSCP1"/>
    <property type="match status" value="1"/>
</dbReference>
<dbReference type="RefSeq" id="XP_015516695.1">
    <property type="nucleotide sequence ID" value="XM_015661209.2"/>
</dbReference>
<reference evidence="2" key="1">
    <citation type="submission" date="2025-08" db="UniProtKB">
        <authorList>
            <consortium name="RefSeq"/>
        </authorList>
    </citation>
    <scope>IDENTIFICATION</scope>
    <source>
        <tissue evidence="2">Thorax and Abdomen</tissue>
    </source>
</reference>
<dbReference type="PANTHER" id="PTHR21439">
    <property type="entry name" value="OXIDORED-NITRO DOMAIN-CONTAINING PROTEIN"/>
    <property type="match status" value="1"/>
</dbReference>
<dbReference type="GO" id="GO:0005886">
    <property type="term" value="C:plasma membrane"/>
    <property type="evidence" value="ECO:0007669"/>
    <property type="project" value="TreeGrafter"/>
</dbReference>
<dbReference type="InParanoid" id="A0A6J0BQ66"/>
<dbReference type="Proteomes" id="UP000829291">
    <property type="component" value="Chromosome 1"/>
</dbReference>